<proteinExistence type="predicted"/>
<feature type="signal peptide" evidence="2">
    <location>
        <begin position="1"/>
        <end position="23"/>
    </location>
</feature>
<evidence type="ECO:0000313" key="4">
    <source>
        <dbReference type="Proteomes" id="UP000612585"/>
    </source>
</evidence>
<keyword evidence="4" id="KW-1185">Reference proteome</keyword>
<accession>A0A8J3ZA17</accession>
<feature type="compositionally biased region" description="Low complexity" evidence="1">
    <location>
        <begin position="36"/>
        <end position="50"/>
    </location>
</feature>
<dbReference type="PROSITE" id="PS51257">
    <property type="entry name" value="PROKAR_LIPOPROTEIN"/>
    <property type="match status" value="1"/>
</dbReference>
<dbReference type="EMBL" id="BOPG01000049">
    <property type="protein sequence ID" value="GIJ59957.1"/>
    <property type="molecule type" value="Genomic_DNA"/>
</dbReference>
<feature type="chain" id="PRO_5038779006" description="Lipoprotein" evidence="2">
    <location>
        <begin position="24"/>
        <end position="198"/>
    </location>
</feature>
<evidence type="ECO:0000313" key="3">
    <source>
        <dbReference type="EMBL" id="GIJ59957.1"/>
    </source>
</evidence>
<feature type="region of interest" description="Disordered" evidence="1">
    <location>
        <begin position="171"/>
        <end position="198"/>
    </location>
</feature>
<protein>
    <recommendedName>
        <fullName evidence="5">Lipoprotein</fullName>
    </recommendedName>
</protein>
<gene>
    <name evidence="3" type="ORF">Vau01_074730</name>
</gene>
<name>A0A8J3ZA17_9ACTN</name>
<feature type="region of interest" description="Disordered" evidence="1">
    <location>
        <begin position="32"/>
        <end position="89"/>
    </location>
</feature>
<dbReference type="RefSeq" id="WP_204003479.1">
    <property type="nucleotide sequence ID" value="NZ_BOPG01000049.1"/>
</dbReference>
<organism evidence="3 4">
    <name type="scientific">Virgisporangium aurantiacum</name>
    <dbReference type="NCBI Taxonomy" id="175570"/>
    <lineage>
        <taxon>Bacteria</taxon>
        <taxon>Bacillati</taxon>
        <taxon>Actinomycetota</taxon>
        <taxon>Actinomycetes</taxon>
        <taxon>Micromonosporales</taxon>
        <taxon>Micromonosporaceae</taxon>
        <taxon>Virgisporangium</taxon>
    </lineage>
</organism>
<evidence type="ECO:0000256" key="1">
    <source>
        <dbReference type="SAM" id="MobiDB-lite"/>
    </source>
</evidence>
<comment type="caution">
    <text evidence="3">The sequence shown here is derived from an EMBL/GenBank/DDBJ whole genome shotgun (WGS) entry which is preliminary data.</text>
</comment>
<feature type="compositionally biased region" description="Gly residues" evidence="1">
    <location>
        <begin position="60"/>
        <end position="80"/>
    </location>
</feature>
<dbReference type="AlphaFoldDB" id="A0A8J3ZA17"/>
<evidence type="ECO:0000256" key="2">
    <source>
        <dbReference type="SAM" id="SignalP"/>
    </source>
</evidence>
<reference evidence="3" key="1">
    <citation type="submission" date="2021-01" db="EMBL/GenBank/DDBJ databases">
        <title>Whole genome shotgun sequence of Virgisporangium aurantiacum NBRC 16421.</title>
        <authorList>
            <person name="Komaki H."/>
            <person name="Tamura T."/>
        </authorList>
    </citation>
    <scope>NUCLEOTIDE SEQUENCE</scope>
    <source>
        <strain evidence="3">NBRC 16421</strain>
    </source>
</reference>
<keyword evidence="2" id="KW-0732">Signal</keyword>
<dbReference type="Proteomes" id="UP000612585">
    <property type="component" value="Unassembled WGS sequence"/>
</dbReference>
<sequence length="198" mass="19703">MSKAVRVGAMALGGMVAVLSMTACDISFGEKKADGAAPAQQPVAASASASHKGDEPGPGKSAGSGTGKSNGTGTGTGSGSGDKNSGHGGAQIVSFEIVQQPRCASGTTKYETPAVPLKIRWKVTGATGVALSVDDPHRVGSYGSYGLEETMEFTFSCGGAVGSTETHKYTITTTGGSGEPKSKTLSVSTKVLEKGTPV</sequence>
<evidence type="ECO:0008006" key="5">
    <source>
        <dbReference type="Google" id="ProtNLM"/>
    </source>
</evidence>